<keyword evidence="3" id="KW-1185">Reference proteome</keyword>
<name>H0F2J4_9BURK</name>
<dbReference type="SUPFAM" id="SSF55729">
    <property type="entry name" value="Acyl-CoA N-acyltransferases (Nat)"/>
    <property type="match status" value="1"/>
</dbReference>
<dbReference type="InterPro" id="IPR016181">
    <property type="entry name" value="Acyl_CoA_acyltransferase"/>
</dbReference>
<dbReference type="RefSeq" id="WP_008159415.1">
    <property type="nucleotide sequence ID" value="NZ_AGUF01000021.1"/>
</dbReference>
<keyword evidence="2" id="KW-0808">Transferase</keyword>
<dbReference type="AlphaFoldDB" id="H0F2J4"/>
<accession>H0F2J4</accession>
<reference evidence="2 3" key="1">
    <citation type="journal article" date="2012" name="J. Bacteriol.">
        <title>Genome sequence of the highly efficient arsenite-oxidizing bacterium Achromobacter arsenitoxydans SY8.</title>
        <authorList>
            <person name="Li X."/>
            <person name="Hu Y."/>
            <person name="Gong J."/>
            <person name="Lin Y."/>
            <person name="Johnstone L."/>
            <person name="Rensing C."/>
            <person name="Wang G."/>
        </authorList>
    </citation>
    <scope>NUCLEOTIDE SEQUENCE [LARGE SCALE GENOMIC DNA]</scope>
    <source>
        <strain evidence="2 3">SY8</strain>
    </source>
</reference>
<gene>
    <name evidence="2" type="ORF">KYC_04912</name>
</gene>
<dbReference type="STRING" id="477184.KYC_04912"/>
<feature type="domain" description="N-acetyltransferase" evidence="1">
    <location>
        <begin position="102"/>
        <end position="230"/>
    </location>
</feature>
<dbReference type="Pfam" id="PF08445">
    <property type="entry name" value="FR47"/>
    <property type="match status" value="1"/>
</dbReference>
<dbReference type="GO" id="GO:0016747">
    <property type="term" value="F:acyltransferase activity, transferring groups other than amino-acyl groups"/>
    <property type="evidence" value="ECO:0007669"/>
    <property type="project" value="InterPro"/>
</dbReference>
<dbReference type="InterPro" id="IPR000182">
    <property type="entry name" value="GNAT_dom"/>
</dbReference>
<protein>
    <submittedName>
        <fullName evidence="2">GCN5-like N-acetyltransferase</fullName>
    </submittedName>
</protein>
<dbReference type="CDD" id="cd04301">
    <property type="entry name" value="NAT_SF"/>
    <property type="match status" value="1"/>
</dbReference>
<dbReference type="Gene3D" id="3.40.630.30">
    <property type="match status" value="1"/>
</dbReference>
<organism evidence="2 3">
    <name type="scientific">Achromobacter arsenitoxydans SY8</name>
    <dbReference type="NCBI Taxonomy" id="477184"/>
    <lineage>
        <taxon>Bacteria</taxon>
        <taxon>Pseudomonadati</taxon>
        <taxon>Pseudomonadota</taxon>
        <taxon>Betaproteobacteria</taxon>
        <taxon>Burkholderiales</taxon>
        <taxon>Alcaligenaceae</taxon>
        <taxon>Achromobacter</taxon>
    </lineage>
</organism>
<evidence type="ECO:0000259" key="1">
    <source>
        <dbReference type="PROSITE" id="PS51186"/>
    </source>
</evidence>
<dbReference type="OrthoDB" id="9796919at2"/>
<dbReference type="EMBL" id="AGUF01000021">
    <property type="protein sequence ID" value="EHK67605.1"/>
    <property type="molecule type" value="Genomic_DNA"/>
</dbReference>
<dbReference type="PROSITE" id="PS51186">
    <property type="entry name" value="GNAT"/>
    <property type="match status" value="1"/>
</dbReference>
<evidence type="ECO:0000313" key="3">
    <source>
        <dbReference type="Proteomes" id="UP000003113"/>
    </source>
</evidence>
<dbReference type="Proteomes" id="UP000003113">
    <property type="component" value="Unassembled WGS sequence"/>
</dbReference>
<evidence type="ECO:0000313" key="2">
    <source>
        <dbReference type="EMBL" id="EHK67605.1"/>
    </source>
</evidence>
<dbReference type="eggNOG" id="COG3393">
    <property type="taxonomic scope" value="Bacteria"/>
</dbReference>
<dbReference type="PATRIC" id="fig|477184.5.peg.969"/>
<comment type="caution">
    <text evidence="2">The sequence shown here is derived from an EMBL/GenBank/DDBJ whole genome shotgun (WGS) entry which is preliminary data.</text>
</comment>
<sequence>MDQSAHSLDNPIWNALATEQAHLGSGNALACRYHPDVAPFAAMASDAPEAWAALGQLLSAGQQAALLSSNPVKPPPALRAQPVGVIHQMVATRRDACAADDPGIVTLGPDDAPQMLALAEKTRPGPFCKRTHEMGRYIGVRAQGRLIAMAGERMHPAGHVEISAVCVDDAWRGKGFAGRLVQQLEDEIWQRGESPFLHVLSNNGSAIGLYERLGFGLRQTFFLTLIRLAD</sequence>
<dbReference type="InterPro" id="IPR013653">
    <property type="entry name" value="GCN5-like_dom"/>
</dbReference>
<proteinExistence type="predicted"/>